<keyword evidence="2" id="KW-1185">Reference proteome</keyword>
<proteinExistence type="predicted"/>
<gene>
    <name evidence="1" type="ORF">RHGRI_035475</name>
</gene>
<dbReference type="EMBL" id="JACTNZ010000013">
    <property type="protein sequence ID" value="KAG5514084.1"/>
    <property type="molecule type" value="Genomic_DNA"/>
</dbReference>
<organism evidence="1 2">
    <name type="scientific">Rhododendron griersonianum</name>
    <dbReference type="NCBI Taxonomy" id="479676"/>
    <lineage>
        <taxon>Eukaryota</taxon>
        <taxon>Viridiplantae</taxon>
        <taxon>Streptophyta</taxon>
        <taxon>Embryophyta</taxon>
        <taxon>Tracheophyta</taxon>
        <taxon>Spermatophyta</taxon>
        <taxon>Magnoliopsida</taxon>
        <taxon>eudicotyledons</taxon>
        <taxon>Gunneridae</taxon>
        <taxon>Pentapetalae</taxon>
        <taxon>asterids</taxon>
        <taxon>Ericales</taxon>
        <taxon>Ericaceae</taxon>
        <taxon>Ericoideae</taxon>
        <taxon>Rhodoreae</taxon>
        <taxon>Rhododendron</taxon>
    </lineage>
</organism>
<comment type="caution">
    <text evidence="1">The sequence shown here is derived from an EMBL/GenBank/DDBJ whole genome shotgun (WGS) entry which is preliminary data.</text>
</comment>
<protein>
    <submittedName>
        <fullName evidence="1">Uncharacterized protein</fullName>
    </submittedName>
</protein>
<dbReference type="Proteomes" id="UP000823749">
    <property type="component" value="Chromosome 13"/>
</dbReference>
<reference evidence="1 2" key="1">
    <citation type="submission" date="2020-08" db="EMBL/GenBank/DDBJ databases">
        <title>Plant Genome Project.</title>
        <authorList>
            <person name="Zhang R.-G."/>
        </authorList>
    </citation>
    <scope>NUCLEOTIDE SEQUENCE [LARGE SCALE GENOMIC DNA]</scope>
    <source>
        <strain evidence="1">WSP0</strain>
        <tissue evidence="1">Leaf</tissue>
    </source>
</reference>
<evidence type="ECO:0000313" key="2">
    <source>
        <dbReference type="Proteomes" id="UP000823749"/>
    </source>
</evidence>
<name>A0AAV6HJA0_9ERIC</name>
<accession>A0AAV6HJA0</accession>
<dbReference type="AlphaFoldDB" id="A0AAV6HJA0"/>
<sequence length="80" mass="8809">MGTTNDKAARRVKVEDGLLIKVVLWDDRLNDMLLEVCSNLVIGDSLIVLGGDEDSVNANRNHGTIFIIILDSYLGLTIRP</sequence>
<evidence type="ECO:0000313" key="1">
    <source>
        <dbReference type="EMBL" id="KAG5514084.1"/>
    </source>
</evidence>